<dbReference type="InterPro" id="IPR003265">
    <property type="entry name" value="HhH-GPD_domain"/>
</dbReference>
<dbReference type="EC" id="4.2.99.18" evidence="15"/>
<keyword evidence="4 15" id="KW-0227">DNA damage</keyword>
<comment type="caution">
    <text evidence="15">Lacks conserved residue(s) required for the propagation of feature annotation.</text>
</comment>
<dbReference type="FunFam" id="1.10.340.30:FF:000014">
    <property type="entry name" value="Endonuclease III homolog"/>
    <property type="match status" value="1"/>
</dbReference>
<dbReference type="EC" id="3.2.2.-" evidence="15"/>
<feature type="compositionally biased region" description="Polar residues" evidence="16">
    <location>
        <begin position="51"/>
        <end position="73"/>
    </location>
</feature>
<keyword evidence="11 15" id="KW-0456">Lyase</keyword>
<evidence type="ECO:0000256" key="11">
    <source>
        <dbReference type="ARBA" id="ARBA00023239"/>
    </source>
</evidence>
<dbReference type="Gene3D" id="1.10.1670.10">
    <property type="entry name" value="Helix-hairpin-Helix base-excision DNA repair enzymes (C-terminal)"/>
    <property type="match status" value="1"/>
</dbReference>
<dbReference type="InterPro" id="IPR030841">
    <property type="entry name" value="NTH1"/>
</dbReference>
<dbReference type="GO" id="GO:0005739">
    <property type="term" value="C:mitochondrion"/>
    <property type="evidence" value="ECO:0007669"/>
    <property type="project" value="UniProtKB-SubCell"/>
</dbReference>
<evidence type="ECO:0000259" key="17">
    <source>
        <dbReference type="SMART" id="SM00478"/>
    </source>
</evidence>
<feature type="domain" description="HhH-GPD" evidence="17">
    <location>
        <begin position="193"/>
        <end position="373"/>
    </location>
</feature>
<dbReference type="EMBL" id="BLKC01000019">
    <property type="protein sequence ID" value="GFF32760.1"/>
    <property type="molecule type" value="Genomic_DNA"/>
</dbReference>
<dbReference type="GO" id="GO:0003677">
    <property type="term" value="F:DNA binding"/>
    <property type="evidence" value="ECO:0007669"/>
    <property type="project" value="UniProtKB-UniRule"/>
</dbReference>
<accession>A0A8H3RUF8</accession>
<dbReference type="PANTHER" id="PTHR43286:SF1">
    <property type="entry name" value="ENDONUCLEASE III-LIKE PROTEIN 1"/>
    <property type="match status" value="1"/>
</dbReference>
<keyword evidence="13 15" id="KW-0326">Glycosidase</keyword>
<dbReference type="GO" id="GO:0051539">
    <property type="term" value="F:4 iron, 4 sulfur cluster binding"/>
    <property type="evidence" value="ECO:0007669"/>
    <property type="project" value="UniProtKB-KW"/>
</dbReference>
<gene>
    <name evidence="15" type="primary">NTH1</name>
    <name evidence="18" type="ORF">IFM46972_03668</name>
</gene>
<dbReference type="GO" id="GO:0140078">
    <property type="term" value="F:class I DNA-(apurinic or apyrimidinic site) endonuclease activity"/>
    <property type="evidence" value="ECO:0007669"/>
    <property type="project" value="UniProtKB-EC"/>
</dbReference>
<evidence type="ECO:0000256" key="14">
    <source>
        <dbReference type="ARBA" id="ARBA00044632"/>
    </source>
</evidence>
<dbReference type="PROSITE" id="PS01155">
    <property type="entry name" value="ENDONUCLEASE_III_2"/>
    <property type="match status" value="1"/>
</dbReference>
<dbReference type="InterPro" id="IPR004036">
    <property type="entry name" value="Endonuclease-III-like_CS2"/>
</dbReference>
<keyword evidence="3" id="KW-0479">Metal-binding</keyword>
<proteinExistence type="inferred from homology"/>
<protein>
    <recommendedName>
        <fullName evidence="15">Endonuclease III homolog</fullName>
        <ecNumber evidence="15">3.2.2.-</ecNumber>
        <ecNumber evidence="15">4.2.99.18</ecNumber>
    </recommendedName>
    <alternativeName>
        <fullName evidence="15">Bifunctional DNA N-glycosylase/DNA-(apurinic or apyrimidinic site) lyase</fullName>
        <shortName evidence="15">DNA glycosylase/AP lyase</shortName>
    </alternativeName>
</protein>
<dbReference type="Pfam" id="PF00730">
    <property type="entry name" value="HhH-GPD"/>
    <property type="match status" value="1"/>
</dbReference>
<dbReference type="GO" id="GO:0005634">
    <property type="term" value="C:nucleus"/>
    <property type="evidence" value="ECO:0007669"/>
    <property type="project" value="UniProtKB-SubCell"/>
</dbReference>
<dbReference type="PANTHER" id="PTHR43286">
    <property type="entry name" value="ENDONUCLEASE III-LIKE PROTEIN 1"/>
    <property type="match status" value="1"/>
</dbReference>
<keyword evidence="5 15" id="KW-0378">Hydrolase</keyword>
<dbReference type="Gene3D" id="1.10.340.30">
    <property type="entry name" value="Hypothetical protein, domain 2"/>
    <property type="match status" value="1"/>
</dbReference>
<keyword evidence="9 15" id="KW-0496">Mitochondrion</keyword>
<evidence type="ECO:0000256" key="15">
    <source>
        <dbReference type="HAMAP-Rule" id="MF_03183"/>
    </source>
</evidence>
<evidence type="ECO:0000256" key="3">
    <source>
        <dbReference type="ARBA" id="ARBA00022723"/>
    </source>
</evidence>
<sequence>MRTSRTSKETASFLQALSPPTRRQTRSSSRTNVLQRFAFNAGANDHAETAPTMTEAQFQQDDGDDTSSLSSADTVDIEDILEPPLKKRKGSPSSQSTKRATRAPGRTVTKGEAVKVEPAKPKSRRVPARKIKGDDGSIKIEPPSNWETIYSMVKKMRENNPTAPVDTMGCAELYWRSSSPRDKRFQTLIALMLSSQTKDTVTAVAMQRLHTELGDGRAPAEDPIIKEEEQEGIDLKSSQPLRDSTLNLENILAVSPEKLNELIRTVGFHNNKTKYIKAAAEIIRDQYNSDIPSSAEELMKLPGVGPKMAYLCMSAAWGKDEGIGVDVHVHRITNLWGWHKTKTPEETRMALESWLPRDKWHEINKLLVGLGQTVCLPVGRRCGECDLAGTKLCKSEVRGLLSKKSAGVKLKDEVMKDDDSMSGGAKVKPSRRGASFRFMGKFWPAIHSEPTTFLDQLLTSADESLLQRHRNGSLLGRLDPDEESFFALFESLSTVKSSSENQGSSSKGGDRENDTTSMSASKKAGKSLCQLPEKAKLRILEYIGLVRPCLIDITAEAHRVKQAADHTCDTRNLFRTRGNWATRAGRLCDHPRLPTEVLMVSREFREDLGALFWAHNRFSFVLTNLNDWDCFFTAIDWAAEDVGYLHIEMRTWDNRFIKPGAQRNLLRLWCRFCRYAAQQMVNLRYFSLKCRVKDMAVALKIMSAMDPFPALSQCAFHFSHTPEEDIRPVVKRNALRLTGNLGENRAFPYFDLPKEVQLIILEFLLVNQLDPYLPPGGRVSGIVSFIDRKSLRVNESRPLTCCGTCSPFQAACFCPVRQTAYSTTCSCFSSPVRYFLVSRAFYEDARRIFFTMNRFAFVEEDPDLMMGFMNSIPTSSFMLIRHLVFKFPAMHRHPAKPSHKPHEDSALVSWSVLRRFIREHFELSRLSLTIVDLGTRSSSWRNATPHRNKYVRKLLEAFQDLQGLREFRVFLEDDQSYELTAERLVMGRAVVRRPLEFKFPFVENGH</sequence>
<feature type="compositionally biased region" description="Low complexity" evidence="16">
    <location>
        <begin position="497"/>
        <end position="507"/>
    </location>
</feature>
<dbReference type="GO" id="GO:0000703">
    <property type="term" value="F:oxidized pyrimidine nucleobase lesion DNA N-glycosylase activity"/>
    <property type="evidence" value="ECO:0007669"/>
    <property type="project" value="UniProtKB-UniRule"/>
</dbReference>
<comment type="function">
    <text evidence="15">Bifunctional DNA N-glycosylase with associated apurinic/apyrimidinic (AP) lyase function that catalyzes the first step in base excision repair (BER), the primary repair pathway for the repair of oxidative DNA damage. The DNA N-glycosylase activity releases the damaged DNA base from DNA by cleaving the N-glycosidic bond, leaving an AP site. The AP lyase activity cleaves the phosphodiester bond 3' to the AP site by a beta-elimination. Primarily recognizes and repairs oxidative base damage of pyrimidines.</text>
</comment>
<dbReference type="CDD" id="cd00056">
    <property type="entry name" value="ENDO3c"/>
    <property type="match status" value="1"/>
</dbReference>
<dbReference type="InterPro" id="IPR011257">
    <property type="entry name" value="DNA_glycosylase"/>
</dbReference>
<dbReference type="InterPro" id="IPR023170">
    <property type="entry name" value="HhH_base_excis_C"/>
</dbReference>
<feature type="region of interest" description="Disordered" evidence="16">
    <location>
        <begin position="497"/>
        <end position="524"/>
    </location>
</feature>
<keyword evidence="2" id="KW-0004">4Fe-4S</keyword>
<evidence type="ECO:0000256" key="8">
    <source>
        <dbReference type="ARBA" id="ARBA00023014"/>
    </source>
</evidence>
<dbReference type="GO" id="GO:0046872">
    <property type="term" value="F:metal ion binding"/>
    <property type="evidence" value="ECO:0007669"/>
    <property type="project" value="UniProtKB-KW"/>
</dbReference>
<comment type="catalytic activity">
    <reaction evidence="14 15">
        <text>2'-deoxyribonucleotide-(2'-deoxyribose 5'-phosphate)-2'-deoxyribonucleotide-DNA = a 3'-end 2'-deoxyribonucleotide-(2,3-dehydro-2,3-deoxyribose 5'-phosphate)-DNA + a 5'-end 5'-phospho-2'-deoxyribonucleoside-DNA + H(+)</text>
        <dbReference type="Rhea" id="RHEA:66592"/>
        <dbReference type="Rhea" id="RHEA-COMP:13180"/>
        <dbReference type="Rhea" id="RHEA-COMP:16897"/>
        <dbReference type="Rhea" id="RHEA-COMP:17067"/>
        <dbReference type="ChEBI" id="CHEBI:15378"/>
        <dbReference type="ChEBI" id="CHEBI:136412"/>
        <dbReference type="ChEBI" id="CHEBI:157695"/>
        <dbReference type="ChEBI" id="CHEBI:167181"/>
        <dbReference type="EC" id="4.2.99.18"/>
    </reaction>
</comment>
<keyword evidence="6" id="KW-0809">Transit peptide</keyword>
<reference evidence="18 19" key="1">
    <citation type="submission" date="2020-01" db="EMBL/GenBank/DDBJ databases">
        <title>Draft genome sequence of Aspergillus udagawae IFM 46972.</title>
        <authorList>
            <person name="Takahashi H."/>
            <person name="Yaguchi T."/>
        </authorList>
    </citation>
    <scope>NUCLEOTIDE SEQUENCE [LARGE SCALE GENOMIC DNA]</scope>
    <source>
        <strain evidence="18 19">IFM 46972</strain>
    </source>
</reference>
<keyword evidence="18" id="KW-0255">Endonuclease</keyword>
<evidence type="ECO:0000313" key="19">
    <source>
        <dbReference type="Proteomes" id="UP000465221"/>
    </source>
</evidence>
<dbReference type="GO" id="GO:0006285">
    <property type="term" value="P:base-excision repair, AP site formation"/>
    <property type="evidence" value="ECO:0007669"/>
    <property type="project" value="UniProtKB-UniRule"/>
</dbReference>
<keyword evidence="8" id="KW-0411">Iron-sulfur</keyword>
<evidence type="ECO:0000256" key="9">
    <source>
        <dbReference type="ARBA" id="ARBA00023128"/>
    </source>
</evidence>
<evidence type="ECO:0000256" key="2">
    <source>
        <dbReference type="ARBA" id="ARBA00022485"/>
    </source>
</evidence>
<comment type="caution">
    <text evidence="18">The sequence shown here is derived from an EMBL/GenBank/DDBJ whole genome shotgun (WGS) entry which is preliminary data.</text>
</comment>
<feature type="compositionally biased region" description="Low complexity" evidence="16">
    <location>
        <begin position="18"/>
        <end position="31"/>
    </location>
</feature>
<dbReference type="FunFam" id="1.10.1670.10:FF:000027">
    <property type="entry name" value="Endonuclease III homolog"/>
    <property type="match status" value="1"/>
</dbReference>
<evidence type="ECO:0000256" key="12">
    <source>
        <dbReference type="ARBA" id="ARBA00023242"/>
    </source>
</evidence>
<evidence type="ECO:0000256" key="4">
    <source>
        <dbReference type="ARBA" id="ARBA00022763"/>
    </source>
</evidence>
<dbReference type="HAMAP" id="MF_03183">
    <property type="entry name" value="Endonuclease_III_Nth"/>
    <property type="match status" value="1"/>
</dbReference>
<evidence type="ECO:0000256" key="6">
    <source>
        <dbReference type="ARBA" id="ARBA00022946"/>
    </source>
</evidence>
<dbReference type="Proteomes" id="UP000465221">
    <property type="component" value="Unassembled WGS sequence"/>
</dbReference>
<evidence type="ECO:0000256" key="7">
    <source>
        <dbReference type="ARBA" id="ARBA00023004"/>
    </source>
</evidence>
<evidence type="ECO:0000256" key="10">
    <source>
        <dbReference type="ARBA" id="ARBA00023204"/>
    </source>
</evidence>
<dbReference type="InterPro" id="IPR000445">
    <property type="entry name" value="HhH_motif"/>
</dbReference>
<keyword evidence="10 15" id="KW-0234">DNA repair</keyword>
<evidence type="ECO:0000313" key="18">
    <source>
        <dbReference type="EMBL" id="GFF32760.1"/>
    </source>
</evidence>
<dbReference type="Pfam" id="PF00633">
    <property type="entry name" value="HHH"/>
    <property type="match status" value="1"/>
</dbReference>
<evidence type="ECO:0000256" key="5">
    <source>
        <dbReference type="ARBA" id="ARBA00022801"/>
    </source>
</evidence>
<dbReference type="GO" id="GO:0006289">
    <property type="term" value="P:nucleotide-excision repair"/>
    <property type="evidence" value="ECO:0007669"/>
    <property type="project" value="TreeGrafter"/>
</dbReference>
<dbReference type="AlphaFoldDB" id="A0A8H3RUF8"/>
<evidence type="ECO:0000256" key="1">
    <source>
        <dbReference type="ARBA" id="ARBA00008343"/>
    </source>
</evidence>
<comment type="subcellular location">
    <subcellularLocation>
        <location evidence="15">Nucleus</location>
    </subcellularLocation>
    <subcellularLocation>
        <location evidence="15">Mitochondrion</location>
    </subcellularLocation>
</comment>
<dbReference type="SMART" id="SM00478">
    <property type="entry name" value="ENDO3c"/>
    <property type="match status" value="1"/>
</dbReference>
<feature type="region of interest" description="Disordered" evidence="16">
    <location>
        <begin position="1"/>
        <end position="127"/>
    </location>
</feature>
<feature type="compositionally biased region" description="Polar residues" evidence="16">
    <location>
        <begin position="1"/>
        <end position="15"/>
    </location>
</feature>
<keyword evidence="12 15" id="KW-0539">Nucleus</keyword>
<organism evidence="18 19">
    <name type="scientific">Aspergillus udagawae</name>
    <dbReference type="NCBI Taxonomy" id="91492"/>
    <lineage>
        <taxon>Eukaryota</taxon>
        <taxon>Fungi</taxon>
        <taxon>Dikarya</taxon>
        <taxon>Ascomycota</taxon>
        <taxon>Pezizomycotina</taxon>
        <taxon>Eurotiomycetes</taxon>
        <taxon>Eurotiomycetidae</taxon>
        <taxon>Eurotiales</taxon>
        <taxon>Aspergillaceae</taxon>
        <taxon>Aspergillus</taxon>
        <taxon>Aspergillus subgen. Fumigati</taxon>
    </lineage>
</organism>
<name>A0A8H3RUF8_9EURO</name>
<keyword evidence="7" id="KW-0408">Iron</keyword>
<comment type="similarity">
    <text evidence="1 15">Belongs to the Nth/MutY family.</text>
</comment>
<dbReference type="SUPFAM" id="SSF48150">
    <property type="entry name" value="DNA-glycosylase"/>
    <property type="match status" value="1"/>
</dbReference>
<keyword evidence="18" id="KW-0540">Nuclease</keyword>
<evidence type="ECO:0000256" key="16">
    <source>
        <dbReference type="SAM" id="MobiDB-lite"/>
    </source>
</evidence>
<evidence type="ECO:0000256" key="13">
    <source>
        <dbReference type="ARBA" id="ARBA00023295"/>
    </source>
</evidence>